<dbReference type="EMBL" id="QXQA01000011">
    <property type="protein sequence ID" value="RIX51252.1"/>
    <property type="molecule type" value="Genomic_DNA"/>
</dbReference>
<evidence type="ECO:0000256" key="1">
    <source>
        <dbReference type="SAM" id="Phobius"/>
    </source>
</evidence>
<feature type="transmembrane region" description="Helical" evidence="1">
    <location>
        <begin position="28"/>
        <end position="47"/>
    </location>
</feature>
<name>A0A3A1UVP8_9BACL</name>
<dbReference type="Proteomes" id="UP000266482">
    <property type="component" value="Unassembled WGS sequence"/>
</dbReference>
<gene>
    <name evidence="2" type="ORF">D3P08_17445</name>
</gene>
<sequence>MGITLILIGTAFAVSLWQDTEAYQLLLWVTPVVFILLGAELLIYLGVAGKGDRLVRYDWISVFFVGVIGTGSLVLALLMSTGLFDEMKRDLTMTYRTAFIETENIEVPETVKNVIVQSYGSLSVEQKETRTLHLMGQVRYRAEKSLAIAGESILRTEIVGSDMYVFIGAPDWDNGSPADYSLPELILALPQGITVERRPL</sequence>
<keyword evidence="1" id="KW-0472">Membrane</keyword>
<keyword evidence="1" id="KW-0812">Transmembrane</keyword>
<proteinExistence type="predicted"/>
<accession>A0A3A1UVP8</accession>
<comment type="caution">
    <text evidence="2">The sequence shown here is derived from an EMBL/GenBank/DDBJ whole genome shotgun (WGS) entry which is preliminary data.</text>
</comment>
<reference evidence="2 3" key="1">
    <citation type="submission" date="2018-09" db="EMBL/GenBank/DDBJ databases">
        <title>Paenibacillus aracenensis nov. sp. isolated from a cave in southern Spain.</title>
        <authorList>
            <person name="Jurado V."/>
            <person name="Gutierrez-Patricio S."/>
            <person name="Gonzalez-Pimentel J.L."/>
            <person name="Miller A.Z."/>
            <person name="Laiz L."/>
            <person name="Saiz-Jimenez C."/>
        </authorList>
    </citation>
    <scope>NUCLEOTIDE SEQUENCE [LARGE SCALE GENOMIC DNA]</scope>
    <source>
        <strain evidence="2 3">DSM 22867</strain>
    </source>
</reference>
<evidence type="ECO:0000313" key="3">
    <source>
        <dbReference type="Proteomes" id="UP000266482"/>
    </source>
</evidence>
<organism evidence="2 3">
    <name type="scientific">Paenibacillus nanensis</name>
    <dbReference type="NCBI Taxonomy" id="393251"/>
    <lineage>
        <taxon>Bacteria</taxon>
        <taxon>Bacillati</taxon>
        <taxon>Bacillota</taxon>
        <taxon>Bacilli</taxon>
        <taxon>Bacillales</taxon>
        <taxon>Paenibacillaceae</taxon>
        <taxon>Paenibacillus</taxon>
    </lineage>
</organism>
<dbReference type="AlphaFoldDB" id="A0A3A1UVP8"/>
<protein>
    <submittedName>
        <fullName evidence="2">Uncharacterized protein</fullName>
    </submittedName>
</protein>
<evidence type="ECO:0000313" key="2">
    <source>
        <dbReference type="EMBL" id="RIX51252.1"/>
    </source>
</evidence>
<feature type="transmembrane region" description="Helical" evidence="1">
    <location>
        <begin position="59"/>
        <end position="84"/>
    </location>
</feature>
<keyword evidence="1" id="KW-1133">Transmembrane helix</keyword>
<keyword evidence="3" id="KW-1185">Reference proteome</keyword>